<keyword evidence="9" id="KW-1185">Reference proteome</keyword>
<sequence length="87" mass="9962">MVDTKGNTIFHMMSWSGRDQVLLELDQFLNELIVMFEHNSEKGSVWVTLKSSSLTSKVKRDKKLTFFRATDGKKIISTTETYQSSLA</sequence>
<gene>
    <name evidence="8" type="ORF">VitviT2T_026529</name>
</gene>
<keyword evidence="3 7" id="KW-0963">Cytoplasm</keyword>
<accession>A0ABY9DP63</accession>
<organism evidence="8 9">
    <name type="scientific">Vitis vinifera</name>
    <name type="common">Grape</name>
    <dbReference type="NCBI Taxonomy" id="29760"/>
    <lineage>
        <taxon>Eukaryota</taxon>
        <taxon>Viridiplantae</taxon>
        <taxon>Streptophyta</taxon>
        <taxon>Embryophyta</taxon>
        <taxon>Tracheophyta</taxon>
        <taxon>Spermatophyta</taxon>
        <taxon>Magnoliopsida</taxon>
        <taxon>eudicotyledons</taxon>
        <taxon>Gunneridae</taxon>
        <taxon>Pentapetalae</taxon>
        <taxon>rosids</taxon>
        <taxon>Vitales</taxon>
        <taxon>Vitaceae</taxon>
        <taxon>Viteae</taxon>
        <taxon>Vitis</taxon>
    </lineage>
</organism>
<evidence type="ECO:0000256" key="2">
    <source>
        <dbReference type="ARBA" id="ARBA00010349"/>
    </source>
</evidence>
<comment type="function">
    <text evidence="7">Component of the signal recognition particle (SRP) complex, a ribonucleoprotein complex that mediates the cotranslational targeting of secretory and membrane proteins to the endoplasmic reticulum (ER). SRP9 together with SRP14 and the Alu portion of the SRP RNA, constitutes the elongation arrest domain of SRP. The complex of SRP9 and SRP14 is required for SRP RNA binding.</text>
</comment>
<dbReference type="Gene3D" id="3.30.720.10">
    <property type="entry name" value="Signal recognition particle alu RNA binding heterodimer, srp9/1"/>
    <property type="match status" value="1"/>
</dbReference>
<evidence type="ECO:0000256" key="4">
    <source>
        <dbReference type="ARBA" id="ARBA00022884"/>
    </source>
</evidence>
<dbReference type="EMBL" id="CP126664">
    <property type="protein sequence ID" value="WKA08844.1"/>
    <property type="molecule type" value="Genomic_DNA"/>
</dbReference>
<comment type="similarity">
    <text evidence="2 7">Belongs to the SRP14 family.</text>
</comment>
<keyword evidence="6 7" id="KW-0687">Ribonucleoprotein</keyword>
<dbReference type="InterPro" id="IPR009018">
    <property type="entry name" value="Signal_recog_particle_SRP9/14"/>
</dbReference>
<dbReference type="PANTHER" id="PTHR12013">
    <property type="entry name" value="SIGNAL RECOGNITION PARTICLE 14 KD PROTEIN"/>
    <property type="match status" value="1"/>
</dbReference>
<comment type="subunit">
    <text evidence="7">Heterodimer with SRP9; binds RNA as heterodimer. Component of a signal recognition particle (SRP) complex that consists of a 7SL RNA molecule of 300 nucleotides and six protein subunits: SRP72, SRP68, SRP54, SRP19, SRP14 and SRP9.</text>
</comment>
<evidence type="ECO:0000256" key="5">
    <source>
        <dbReference type="ARBA" id="ARBA00023135"/>
    </source>
</evidence>
<protein>
    <recommendedName>
        <fullName evidence="7">Signal recognition particle 14 kDa protein</fullName>
        <shortName evidence="7">SRP14</shortName>
    </recommendedName>
</protein>
<reference evidence="8 9" key="1">
    <citation type="journal article" date="2023" name="Hortic Res">
        <title>The complete reference genome for grapevine (Vitis vinifera L.) genetics and breeding.</title>
        <authorList>
            <person name="Shi X."/>
            <person name="Cao S."/>
            <person name="Wang X."/>
            <person name="Huang S."/>
            <person name="Wang Y."/>
            <person name="Liu Z."/>
            <person name="Liu W."/>
            <person name="Leng X."/>
            <person name="Peng Y."/>
            <person name="Wang N."/>
            <person name="Wang Y."/>
            <person name="Ma Z."/>
            <person name="Xu X."/>
            <person name="Zhang F."/>
            <person name="Xue H."/>
            <person name="Zhong H."/>
            <person name="Wang Y."/>
            <person name="Zhang K."/>
            <person name="Velt A."/>
            <person name="Avia K."/>
            <person name="Holtgrawe D."/>
            <person name="Grimplet J."/>
            <person name="Matus J.T."/>
            <person name="Ware D."/>
            <person name="Wu X."/>
            <person name="Wang H."/>
            <person name="Liu C."/>
            <person name="Fang Y."/>
            <person name="Rustenholz C."/>
            <person name="Cheng Z."/>
            <person name="Xiao H."/>
            <person name="Zhou Y."/>
        </authorList>
    </citation>
    <scope>NUCLEOTIDE SEQUENCE [LARGE SCALE GENOMIC DNA]</scope>
    <source>
        <strain evidence="9">cv. Pinot noir / PN40024</strain>
        <tissue evidence="8">Leaf</tissue>
    </source>
</reference>
<keyword evidence="4 7" id="KW-0694">RNA-binding</keyword>
<proteinExistence type="inferred from homology"/>
<evidence type="ECO:0000256" key="7">
    <source>
        <dbReference type="RuleBase" id="RU368100"/>
    </source>
</evidence>
<keyword evidence="5 7" id="KW-0733">Signal recognition particle</keyword>
<dbReference type="Proteomes" id="UP001227230">
    <property type="component" value="Chromosome 17"/>
</dbReference>
<name>A0ABY9DP63_VITVI</name>
<evidence type="ECO:0000256" key="6">
    <source>
        <dbReference type="ARBA" id="ARBA00023274"/>
    </source>
</evidence>
<evidence type="ECO:0000256" key="3">
    <source>
        <dbReference type="ARBA" id="ARBA00022490"/>
    </source>
</evidence>
<evidence type="ECO:0000313" key="8">
    <source>
        <dbReference type="EMBL" id="WKA08844.1"/>
    </source>
</evidence>
<dbReference type="InterPro" id="IPR003210">
    <property type="entry name" value="Signal_recog_particle_SRP14"/>
</dbReference>
<evidence type="ECO:0000256" key="1">
    <source>
        <dbReference type="ARBA" id="ARBA00004496"/>
    </source>
</evidence>
<dbReference type="SUPFAM" id="SSF54762">
    <property type="entry name" value="Signal recognition particle alu RNA binding heterodimer, SRP9/14"/>
    <property type="match status" value="1"/>
</dbReference>
<evidence type="ECO:0000313" key="9">
    <source>
        <dbReference type="Proteomes" id="UP001227230"/>
    </source>
</evidence>
<comment type="subcellular location">
    <subcellularLocation>
        <location evidence="1 7">Cytoplasm</location>
    </subcellularLocation>
</comment>